<feature type="coiled-coil region" evidence="1">
    <location>
        <begin position="12"/>
        <end position="39"/>
    </location>
</feature>
<dbReference type="KEGG" id="bfm:BP422_13075"/>
<dbReference type="EMBL" id="CP018145">
    <property type="protein sequence ID" value="ASJ54406.1"/>
    <property type="molecule type" value="Genomic_DNA"/>
</dbReference>
<feature type="transmembrane region" description="Helical" evidence="2">
    <location>
        <begin position="583"/>
        <end position="605"/>
    </location>
</feature>
<keyword evidence="2" id="KW-0472">Membrane</keyword>
<evidence type="ECO:0000313" key="3">
    <source>
        <dbReference type="EMBL" id="ASJ54406.1"/>
    </source>
</evidence>
<evidence type="ECO:0000313" key="4">
    <source>
        <dbReference type="Proteomes" id="UP000197781"/>
    </source>
</evidence>
<sequence length="879" mass="96235">MSFILSAMITLRDNVTAKLQGIRREVNSLQDRMRATAQRFESFEQTAQRTMGRTASAITGVTGDMMVQRKQATKLAGSYRTLASVLTTVVAPALLLTGAGIAYLGSQYEEMANKFQARTLTPDIQMPQMERQMIDVQVSSGANYGDVGKLFSTLKNRFTVPNELMEKSANMAFSFADAWGDGGVEDATKQFTSLVAIMDRLHVSQDRAADILTLSLRKYNGDLKNATKDVLEHGAAWKQMTANGTEGALAYERMNEALNKGAMGQFGEALRNSGAALLEVYKGMQPTLERIGDYLNNMATAAKEFLREHPTVASFVGQFLLLGSAALLAVGGLSFVASYLVRLPFIMASIGSRMALMSRAVAGLPRIFAAAAPIIIRAFAGLPLAIAGFAIHFVRINPLLSGFLYASYLIQKNWDRFGPHITSIMDSFSDAIDGVVSVLRTLAGNVMPEVENSFEWFTKVSADTLLASIMHIEPLIRGIADLIQGDLQSAWDHFKYSFNLIGDDLFGEQANSINRLGAALTIAAGAWAGYRIAAGLATVAQWALNFAMSANPIGLVITAIAALIAYGYWLYENWDMLGEKLGVLRYGFLMLGGPIGIVIATCVALKDNWEILKLTAYSLYLKVREAFDNIVIHVGNAVLVIMDKARILIEYLPSKIQESFDQMRDHVAASVEAARKEIVSLQQEQKDVAFKRTIAYNAVYGKDDTDHNVMDVQAEKMAARKFKMEQTITTKKPETMAQKGKIQDTLAGIYNESKKTAKNTAKSGRDDILSRLNIEYKDLLLNNIRKMFPEPKVAGIKAKTQASGSGVAPNSEAGVRQQAGYALIAKDQANKKGNQAPTIIIQSKLADKIDGGNPDELQRVMDERDRKLVIQLKQALANR</sequence>
<dbReference type="RefSeq" id="WP_088908154.1">
    <property type="nucleotide sequence ID" value="NZ_CP018145.1"/>
</dbReference>
<organism evidence="3 4">
    <name type="scientific">Brevibacillus formosus</name>
    <dbReference type="NCBI Taxonomy" id="54913"/>
    <lineage>
        <taxon>Bacteria</taxon>
        <taxon>Bacillati</taxon>
        <taxon>Bacillota</taxon>
        <taxon>Bacilli</taxon>
        <taxon>Bacillales</taxon>
        <taxon>Paenibacillaceae</taxon>
        <taxon>Brevibacillus</taxon>
    </lineage>
</organism>
<evidence type="ECO:0008006" key="5">
    <source>
        <dbReference type="Google" id="ProtNLM"/>
    </source>
</evidence>
<evidence type="ECO:0000256" key="1">
    <source>
        <dbReference type="SAM" id="Coils"/>
    </source>
</evidence>
<dbReference type="Proteomes" id="UP000197781">
    <property type="component" value="Chromosome"/>
</dbReference>
<feature type="transmembrane region" description="Helical" evidence="2">
    <location>
        <begin position="319"/>
        <end position="341"/>
    </location>
</feature>
<keyword evidence="2" id="KW-1133">Transmembrane helix</keyword>
<reference evidence="3 4" key="1">
    <citation type="submission" date="2016-11" db="EMBL/GenBank/DDBJ databases">
        <authorList>
            <person name="Jaros S."/>
            <person name="Januszkiewicz K."/>
            <person name="Wedrychowicz H."/>
        </authorList>
    </citation>
    <scope>NUCLEOTIDE SEQUENCE [LARGE SCALE GENOMIC DNA]</scope>
    <source>
        <strain evidence="3 4">NF2</strain>
    </source>
</reference>
<evidence type="ECO:0000256" key="2">
    <source>
        <dbReference type="SAM" id="Phobius"/>
    </source>
</evidence>
<feature type="transmembrane region" description="Helical" evidence="2">
    <location>
        <begin position="386"/>
        <end position="410"/>
    </location>
</feature>
<gene>
    <name evidence="3" type="ORF">BP422_13075</name>
</gene>
<keyword evidence="1" id="KW-0175">Coiled coil</keyword>
<feature type="transmembrane region" description="Helical" evidence="2">
    <location>
        <begin position="79"/>
        <end position="104"/>
    </location>
</feature>
<dbReference type="AlphaFoldDB" id="A0A220MH46"/>
<feature type="transmembrane region" description="Helical" evidence="2">
    <location>
        <begin position="553"/>
        <end position="571"/>
    </location>
</feature>
<proteinExistence type="predicted"/>
<protein>
    <recommendedName>
        <fullName evidence="5">Phage tail tape measure protein</fullName>
    </recommendedName>
</protein>
<feature type="transmembrane region" description="Helical" evidence="2">
    <location>
        <begin position="361"/>
        <end position="380"/>
    </location>
</feature>
<accession>A0A220MH46</accession>
<keyword evidence="2" id="KW-0812">Transmembrane</keyword>
<name>A0A220MH46_9BACL</name>